<dbReference type="PANTHER" id="PTHR33116">
    <property type="entry name" value="REVERSE TRANSCRIPTASE ZINC-BINDING DOMAIN-CONTAINING PROTEIN-RELATED-RELATED"/>
    <property type="match status" value="1"/>
</dbReference>
<dbReference type="Pfam" id="PF00078">
    <property type="entry name" value="RVT_1"/>
    <property type="match status" value="1"/>
</dbReference>
<organism evidence="3 4">
    <name type="scientific">Ananas comosus</name>
    <name type="common">Pineapple</name>
    <name type="synonym">Ananas ananas</name>
    <dbReference type="NCBI Taxonomy" id="4615"/>
    <lineage>
        <taxon>Eukaryota</taxon>
        <taxon>Viridiplantae</taxon>
        <taxon>Streptophyta</taxon>
        <taxon>Embryophyta</taxon>
        <taxon>Tracheophyta</taxon>
        <taxon>Spermatophyta</taxon>
        <taxon>Magnoliopsida</taxon>
        <taxon>Liliopsida</taxon>
        <taxon>Poales</taxon>
        <taxon>Bromeliaceae</taxon>
        <taxon>Bromelioideae</taxon>
        <taxon>Ananas</taxon>
    </lineage>
</organism>
<reference evidence="3" key="1">
    <citation type="journal article" date="2015" name="Nat. Genet.">
        <title>The pineapple genome and the evolution of CAM photosynthesis.</title>
        <authorList>
            <person name="Ming R."/>
            <person name="VanBuren R."/>
            <person name="Wai C.M."/>
            <person name="Tang H."/>
            <person name="Schatz M.C."/>
            <person name="Bowers J.E."/>
            <person name="Lyons E."/>
            <person name="Wang M.L."/>
            <person name="Chen J."/>
            <person name="Biggers E."/>
            <person name="Zhang J."/>
            <person name="Huang L."/>
            <person name="Zhang L."/>
            <person name="Miao W."/>
            <person name="Zhang J."/>
            <person name="Ye Z."/>
            <person name="Miao C."/>
            <person name="Lin Z."/>
            <person name="Wang H."/>
            <person name="Zhou H."/>
            <person name="Yim W.C."/>
            <person name="Priest H.D."/>
            <person name="Zheng C."/>
            <person name="Woodhouse M."/>
            <person name="Edger P.P."/>
            <person name="Guyot R."/>
            <person name="Guo H.B."/>
            <person name="Guo H."/>
            <person name="Zheng G."/>
            <person name="Singh R."/>
            <person name="Sharma A."/>
            <person name="Min X."/>
            <person name="Zheng Y."/>
            <person name="Lee H."/>
            <person name="Gurtowski J."/>
            <person name="Sedlazeck F.J."/>
            <person name="Harkess A."/>
            <person name="McKain M.R."/>
            <person name="Liao Z."/>
            <person name="Fang J."/>
            <person name="Liu J."/>
            <person name="Zhang X."/>
            <person name="Zhang Q."/>
            <person name="Hu W."/>
            <person name="Qin Y."/>
            <person name="Wang K."/>
            <person name="Chen L.Y."/>
            <person name="Shirley N."/>
            <person name="Lin Y.R."/>
            <person name="Liu L.Y."/>
            <person name="Hernandez A.G."/>
            <person name="Wright C.L."/>
            <person name="Bulone V."/>
            <person name="Tuskan G.A."/>
            <person name="Heath K."/>
            <person name="Zee F."/>
            <person name="Moore P.H."/>
            <person name="Sunkar R."/>
            <person name="Leebens-Mack J.H."/>
            <person name="Mockler T."/>
            <person name="Bennetzen J.L."/>
            <person name="Freeling M."/>
            <person name="Sankoff D."/>
            <person name="Paterson A.H."/>
            <person name="Zhu X."/>
            <person name="Yang X."/>
            <person name="Smith J.A."/>
            <person name="Cushman J.C."/>
            <person name="Paull R.E."/>
            <person name="Yu Q."/>
        </authorList>
    </citation>
    <scope>NUCLEOTIDE SEQUENCE [LARGE SCALE GENOMIC DNA]</scope>
    <source>
        <strain evidence="3">cv. F153</strain>
    </source>
</reference>
<dbReference type="GeneID" id="109714091"/>
<proteinExistence type="predicted"/>
<name>A0A6P5FES9_ANACO</name>
<sequence length="378" mass="42913">MDSLDFMSAAIHFCSGAPGWISWHVIRLQKRASTRRPLSPLLFILCIDVLYRMLQLAVASSSLPAVGIGKVQVHTLQFADDILLFFDGSSRSVTIIKIILDTFSASSGLKINYNKSSLIPIHLPSAHALVMASSLGCSIQSFPLTYLGLPLSPRALHKVEYLPLIEKISNQILVKNWVRRFASHATLGFNSAQCPEESQELQQLAALISTLDFSASPNDSLVWHWNNTKRFSVRSAYNFLTYDGINNFSTLFLWKLKILLRVKLFMWLAAKKKVLTTDNLTKRGWIGLSICVLCNSDEDTIDHLLLHYTFARSVWMWLLQTTPTGLLLLTNHSEGIVDRWCRQRRAVLGENKIFFDLCFAETCWELWKEEIEEFSKIG</sequence>
<evidence type="ECO:0000313" key="4">
    <source>
        <dbReference type="RefSeq" id="XP_020094107.1"/>
    </source>
</evidence>
<dbReference type="PANTHER" id="PTHR33116:SF78">
    <property type="entry name" value="OS12G0587133 PROTEIN"/>
    <property type="match status" value="1"/>
</dbReference>
<evidence type="ECO:0000259" key="1">
    <source>
        <dbReference type="Pfam" id="PF00078"/>
    </source>
</evidence>
<dbReference type="InterPro" id="IPR000477">
    <property type="entry name" value="RT_dom"/>
</dbReference>
<feature type="domain" description="Reverse transcriptase" evidence="1">
    <location>
        <begin position="37"/>
        <end position="150"/>
    </location>
</feature>
<feature type="domain" description="Reverse transcriptase zinc-binding" evidence="2">
    <location>
        <begin position="231"/>
        <end position="315"/>
    </location>
</feature>
<reference evidence="4" key="2">
    <citation type="submission" date="2025-08" db="UniProtKB">
        <authorList>
            <consortium name="RefSeq"/>
        </authorList>
    </citation>
    <scope>IDENTIFICATION</scope>
    <source>
        <tissue evidence="4">Leaf</tissue>
    </source>
</reference>
<dbReference type="Proteomes" id="UP000515123">
    <property type="component" value="Linkage group 8"/>
</dbReference>
<dbReference type="RefSeq" id="XP_020094107.1">
    <property type="nucleotide sequence ID" value="XM_020238518.1"/>
</dbReference>
<evidence type="ECO:0000259" key="2">
    <source>
        <dbReference type="Pfam" id="PF13966"/>
    </source>
</evidence>
<dbReference type="InterPro" id="IPR026960">
    <property type="entry name" value="RVT-Znf"/>
</dbReference>
<gene>
    <name evidence="4" type="primary">LOC109714091</name>
</gene>
<protein>
    <submittedName>
        <fullName evidence="4">Uncharacterized protein LOC109714091</fullName>
    </submittedName>
</protein>
<dbReference type="AlphaFoldDB" id="A0A6P5FES9"/>
<accession>A0A6P5FES9</accession>
<evidence type="ECO:0000313" key="3">
    <source>
        <dbReference type="Proteomes" id="UP000515123"/>
    </source>
</evidence>
<keyword evidence="3" id="KW-1185">Reference proteome</keyword>
<dbReference type="Pfam" id="PF13966">
    <property type="entry name" value="zf-RVT"/>
    <property type="match status" value="1"/>
</dbReference>
<dbReference type="OrthoDB" id="687068at2759"/>